<gene>
    <name evidence="2" type="ordered locus">PCC8801_1920</name>
</gene>
<feature type="region of interest" description="Disordered" evidence="1">
    <location>
        <begin position="67"/>
        <end position="89"/>
    </location>
</feature>
<accession>B7JXZ4</accession>
<name>B7JXZ4_RIPO1</name>
<evidence type="ECO:0000313" key="3">
    <source>
        <dbReference type="Proteomes" id="UP000008204"/>
    </source>
</evidence>
<dbReference type="KEGG" id="cyp:PCC8801_1920"/>
<dbReference type="AlphaFoldDB" id="B7JXZ4"/>
<proteinExistence type="predicted"/>
<sequence length="101" mass="11430">MPRIFMLNCSLIIGISALVILPVQAQIVELGDNISVDLSNQRRSRTNVRVSGDNGRLNIGVEEQRRPQTRVRISERNGSPSIDVRQERPVPEERVRISLPF</sequence>
<evidence type="ECO:0000313" key="2">
    <source>
        <dbReference type="EMBL" id="ACK65958.1"/>
    </source>
</evidence>
<dbReference type="eggNOG" id="ENOG5032H64">
    <property type="taxonomic scope" value="Bacteria"/>
</dbReference>
<protein>
    <submittedName>
        <fullName evidence="2">Uncharacterized protein</fullName>
    </submittedName>
</protein>
<reference evidence="3" key="1">
    <citation type="journal article" date="2011" name="MBio">
        <title>Novel metabolic attributes of the genus Cyanothece, comprising a group of unicellular nitrogen-fixing Cyanobacteria.</title>
        <authorList>
            <person name="Bandyopadhyay A."/>
            <person name="Elvitigala T."/>
            <person name="Welsh E."/>
            <person name="Stockel J."/>
            <person name="Liberton M."/>
            <person name="Min H."/>
            <person name="Sherman L.A."/>
            <person name="Pakrasi H.B."/>
        </authorList>
    </citation>
    <scope>NUCLEOTIDE SEQUENCE [LARGE SCALE GENOMIC DNA]</scope>
    <source>
        <strain evidence="3">PCC 8801</strain>
    </source>
</reference>
<dbReference type="HOGENOM" id="CLU_2286846_0_0_3"/>
<evidence type="ECO:0000256" key="1">
    <source>
        <dbReference type="SAM" id="MobiDB-lite"/>
    </source>
</evidence>
<keyword evidence="3" id="KW-1185">Reference proteome</keyword>
<dbReference type="Proteomes" id="UP000008204">
    <property type="component" value="Chromosome"/>
</dbReference>
<dbReference type="OrthoDB" id="15603at1118"/>
<organism evidence="2 3">
    <name type="scientific">Rippkaea orientalis (strain PCC 8801 / RF-1)</name>
    <name type="common">Cyanothece sp. (strain PCC 8801)</name>
    <dbReference type="NCBI Taxonomy" id="41431"/>
    <lineage>
        <taxon>Bacteria</taxon>
        <taxon>Bacillati</taxon>
        <taxon>Cyanobacteriota</taxon>
        <taxon>Cyanophyceae</taxon>
        <taxon>Oscillatoriophycideae</taxon>
        <taxon>Chroococcales</taxon>
        <taxon>Aphanothecaceae</taxon>
        <taxon>Rippkaea</taxon>
        <taxon>Rippkaea orientalis</taxon>
    </lineage>
</organism>
<dbReference type="RefSeq" id="WP_012595230.1">
    <property type="nucleotide sequence ID" value="NC_011726.1"/>
</dbReference>
<dbReference type="EMBL" id="CP001287">
    <property type="protein sequence ID" value="ACK65958.1"/>
    <property type="molecule type" value="Genomic_DNA"/>
</dbReference>